<keyword evidence="1 4" id="KW-0479">Metal-binding</keyword>
<dbReference type="SFLD" id="SFLDG00180">
    <property type="entry name" value="muconate_cycloisomerase"/>
    <property type="match status" value="1"/>
</dbReference>
<feature type="binding site" evidence="4">
    <location>
        <position position="181"/>
    </location>
    <ligand>
        <name>Mg(2+)</name>
        <dbReference type="ChEBI" id="CHEBI:18420"/>
    </ligand>
</feature>
<evidence type="ECO:0000256" key="1">
    <source>
        <dbReference type="ARBA" id="ARBA00022723"/>
    </source>
</evidence>
<dbReference type="EMBL" id="LT629804">
    <property type="protein sequence ID" value="SDU77746.1"/>
    <property type="molecule type" value="Genomic_DNA"/>
</dbReference>
<dbReference type="Proteomes" id="UP000214355">
    <property type="component" value="Chromosome I"/>
</dbReference>
<dbReference type="GO" id="GO:0000287">
    <property type="term" value="F:magnesium ion binding"/>
    <property type="evidence" value="ECO:0007669"/>
    <property type="project" value="UniProtKB-UniRule"/>
</dbReference>
<dbReference type="UniPathway" id="UPA01057">
    <property type="reaction ID" value="UER00165"/>
</dbReference>
<dbReference type="NCBIfam" id="NF002782">
    <property type="entry name" value="PRK02901.1"/>
    <property type="match status" value="1"/>
</dbReference>
<keyword evidence="4" id="KW-0474">Menaquinone biosynthesis</keyword>
<accession>A0A1H2LBC1</accession>
<comment type="similarity">
    <text evidence="4">Belongs to the mandelate racemase/muconate lactonizing enzyme family. MenC type 1 subfamily.</text>
</comment>
<dbReference type="InterPro" id="IPR036849">
    <property type="entry name" value="Enolase-like_C_sf"/>
</dbReference>
<keyword evidence="3 4" id="KW-0456">Lyase</keyword>
<dbReference type="GeneID" id="65343911"/>
<dbReference type="HAMAP" id="MF_00470">
    <property type="entry name" value="MenC_1"/>
    <property type="match status" value="1"/>
</dbReference>
<dbReference type="CDD" id="cd03320">
    <property type="entry name" value="OSBS"/>
    <property type="match status" value="1"/>
</dbReference>
<protein>
    <recommendedName>
        <fullName evidence="4">o-succinylbenzoate synthase</fullName>
        <shortName evidence="4">OSB synthase</shortName>
        <shortName evidence="4">OSBS</shortName>
        <ecNumber evidence="4">4.2.1.113</ecNumber>
    </recommendedName>
    <alternativeName>
        <fullName evidence="4">4-(2'-carboxyphenyl)-4-oxybutyric acid synthase</fullName>
    </alternativeName>
    <alternativeName>
        <fullName evidence="4">o-succinylbenzoic acid synthase</fullName>
    </alternativeName>
</protein>
<evidence type="ECO:0000256" key="2">
    <source>
        <dbReference type="ARBA" id="ARBA00022842"/>
    </source>
</evidence>
<dbReference type="SFLD" id="SFLDS00001">
    <property type="entry name" value="Enolase"/>
    <property type="match status" value="1"/>
</dbReference>
<dbReference type="EC" id="4.2.1.113" evidence="4"/>
<dbReference type="GO" id="GO:0043748">
    <property type="term" value="F:O-succinylbenzoate synthase activity"/>
    <property type="evidence" value="ECO:0007669"/>
    <property type="project" value="UniProtKB-EC"/>
</dbReference>
<name>A0A1H2LBC1_9ACTO</name>
<evidence type="ECO:0000256" key="4">
    <source>
        <dbReference type="HAMAP-Rule" id="MF_00470"/>
    </source>
</evidence>
<gene>
    <name evidence="4" type="primary">menC</name>
    <name evidence="6" type="ORF">SAMN04489737_0152</name>
</gene>
<dbReference type="InterPro" id="IPR010196">
    <property type="entry name" value="OSB_synthase_MenC1"/>
</dbReference>
<comment type="catalytic activity">
    <reaction evidence="4">
        <text>(1R,6R)-6-hydroxy-2-succinyl-cyclohexa-2,4-diene-1-carboxylate = 2-succinylbenzoate + H2O</text>
        <dbReference type="Rhea" id="RHEA:10196"/>
        <dbReference type="ChEBI" id="CHEBI:15377"/>
        <dbReference type="ChEBI" id="CHEBI:18325"/>
        <dbReference type="ChEBI" id="CHEBI:58689"/>
        <dbReference type="EC" id="4.2.1.113"/>
    </reaction>
</comment>
<dbReference type="AlphaFoldDB" id="A0A1H2LBC1"/>
<evidence type="ECO:0000256" key="3">
    <source>
        <dbReference type="ARBA" id="ARBA00023239"/>
    </source>
</evidence>
<reference evidence="7" key="1">
    <citation type="submission" date="2016-10" db="EMBL/GenBank/DDBJ databases">
        <authorList>
            <person name="Varghese N."/>
            <person name="Submissions S."/>
        </authorList>
    </citation>
    <scope>NUCLEOTIDE SEQUENCE [LARGE SCALE GENOMIC DNA]</scope>
    <source>
        <strain evidence="7">DSM 10002</strain>
    </source>
</reference>
<comment type="pathway">
    <text evidence="4">Quinol/quinone metabolism; menaquinone biosynthesis.</text>
</comment>
<sequence length="329" mass="35126">MHLDVYIYSSPLHTRFRGLTTRDGLLIHGPAGWGETSPFWDYGPQYSAAWLRAGVEAATQGYPEPLRHSIPVNVTVPATTTERAFQIAARGGCSTAKVKVGEPGQSLADDVSRVAAVREALGPAGKIRVDVNGAWSVVEARDAIPALDRAAGGLEYVEQPVAEVEDLARVRRQSSVPIAADESIRRASDPMRVKKLAAADIVVVKNQPLGGVQAALAIAHDIELPVVVSSALESSIGIRAGLAFAAALPELNHACGLATSQLWVSDPTPEPLLPVDGQIQIRDVAPSSLPAPEPELVARWQERLAQMWTYAGIDASYTLHTDAYNREGN</sequence>
<dbReference type="Gene3D" id="3.20.20.120">
    <property type="entry name" value="Enolase-like C-terminal domain"/>
    <property type="match status" value="1"/>
</dbReference>
<dbReference type="InterPro" id="IPR029065">
    <property type="entry name" value="Enolase_C-like"/>
</dbReference>
<dbReference type="UniPathway" id="UPA00079"/>
<dbReference type="Pfam" id="PF18374">
    <property type="entry name" value="Enolase_like_N"/>
    <property type="match status" value="1"/>
</dbReference>
<feature type="binding site" evidence="4">
    <location>
        <position position="130"/>
    </location>
    <ligand>
        <name>Mg(2+)</name>
        <dbReference type="ChEBI" id="CHEBI:18420"/>
    </ligand>
</feature>
<comment type="pathway">
    <text evidence="4">Quinol/quinone metabolism; 1,4-dihydroxy-2-naphthoate biosynthesis; 1,4-dihydroxy-2-naphthoate from chorismate: step 4/7.</text>
</comment>
<comment type="cofactor">
    <cofactor evidence="4">
        <name>a divalent metal cation</name>
        <dbReference type="ChEBI" id="CHEBI:60240"/>
    </cofactor>
</comment>
<keyword evidence="7" id="KW-1185">Reference proteome</keyword>
<dbReference type="PANTHER" id="PTHR48073">
    <property type="entry name" value="O-SUCCINYLBENZOATE SYNTHASE-RELATED"/>
    <property type="match status" value="1"/>
</dbReference>
<evidence type="ECO:0000313" key="7">
    <source>
        <dbReference type="Proteomes" id="UP000214355"/>
    </source>
</evidence>
<dbReference type="SMART" id="SM00922">
    <property type="entry name" value="MR_MLE"/>
    <property type="match status" value="1"/>
</dbReference>
<feature type="binding site" evidence="4">
    <location>
        <position position="158"/>
    </location>
    <ligand>
        <name>Mg(2+)</name>
        <dbReference type="ChEBI" id="CHEBI:18420"/>
    </ligand>
</feature>
<feature type="active site" description="Proton donor" evidence="4">
    <location>
        <position position="99"/>
    </location>
</feature>
<organism evidence="6 7">
    <name type="scientific">Arcanobacterium phocae</name>
    <dbReference type="NCBI Taxonomy" id="131112"/>
    <lineage>
        <taxon>Bacteria</taxon>
        <taxon>Bacillati</taxon>
        <taxon>Actinomycetota</taxon>
        <taxon>Actinomycetes</taxon>
        <taxon>Actinomycetales</taxon>
        <taxon>Actinomycetaceae</taxon>
        <taxon>Arcanobacterium</taxon>
    </lineage>
</organism>
<keyword evidence="2 4" id="KW-0460">Magnesium</keyword>
<dbReference type="GO" id="GO:0009234">
    <property type="term" value="P:menaquinone biosynthetic process"/>
    <property type="evidence" value="ECO:0007669"/>
    <property type="project" value="UniProtKB-UniRule"/>
</dbReference>
<comment type="function">
    <text evidence="4">Converts 2-succinyl-6-hydroxy-2,4-cyclohexadiene-1-carboxylate (SHCHC) to 2-succinylbenzoate (OSB).</text>
</comment>
<dbReference type="STRING" id="131112.SAMN04489737_0152"/>
<dbReference type="RefSeq" id="WP_172801285.1">
    <property type="nucleotide sequence ID" value="NZ_JABAPH010000070.1"/>
</dbReference>
<dbReference type="Pfam" id="PF13378">
    <property type="entry name" value="MR_MLE_C"/>
    <property type="match status" value="1"/>
</dbReference>
<dbReference type="SUPFAM" id="SSF51604">
    <property type="entry name" value="Enolase C-terminal domain-like"/>
    <property type="match status" value="1"/>
</dbReference>
<feature type="domain" description="Mandelate racemase/muconate lactonizing enzyme C-terminal" evidence="5">
    <location>
        <begin position="78"/>
        <end position="177"/>
    </location>
</feature>
<feature type="active site" description="Proton acceptor" evidence="4">
    <location>
        <position position="205"/>
    </location>
</feature>
<proteinExistence type="inferred from homology"/>
<evidence type="ECO:0000313" key="6">
    <source>
        <dbReference type="EMBL" id="SDU77746.1"/>
    </source>
</evidence>
<evidence type="ECO:0000259" key="5">
    <source>
        <dbReference type="SMART" id="SM00922"/>
    </source>
</evidence>
<dbReference type="SFLD" id="SFLDF00009">
    <property type="entry name" value="o-succinylbenzoate_synthase"/>
    <property type="match status" value="1"/>
</dbReference>
<dbReference type="InterPro" id="IPR013342">
    <property type="entry name" value="Mandelate_racemase_C"/>
</dbReference>
<dbReference type="PANTHER" id="PTHR48073:SF2">
    <property type="entry name" value="O-SUCCINYLBENZOATE SYNTHASE"/>
    <property type="match status" value="1"/>
</dbReference>